<gene>
    <name evidence="3" type="ORF">MKP09_18465</name>
</gene>
<dbReference type="EMBL" id="JAKWBL010000004">
    <property type="protein sequence ID" value="MCH5599754.1"/>
    <property type="molecule type" value="Genomic_DNA"/>
</dbReference>
<organism evidence="3 4">
    <name type="scientific">Niabella ginsengisoli</name>
    <dbReference type="NCBI Taxonomy" id="522298"/>
    <lineage>
        <taxon>Bacteria</taxon>
        <taxon>Pseudomonadati</taxon>
        <taxon>Bacteroidota</taxon>
        <taxon>Chitinophagia</taxon>
        <taxon>Chitinophagales</taxon>
        <taxon>Chitinophagaceae</taxon>
        <taxon>Niabella</taxon>
    </lineage>
</organism>
<feature type="transmembrane region" description="Helical" evidence="1">
    <location>
        <begin position="46"/>
        <end position="72"/>
    </location>
</feature>
<evidence type="ECO:0000313" key="4">
    <source>
        <dbReference type="Proteomes" id="UP001202248"/>
    </source>
</evidence>
<dbReference type="Pfam" id="PF20584">
    <property type="entry name" value="DUF6787"/>
    <property type="match status" value="1"/>
</dbReference>
<evidence type="ECO:0000313" key="3">
    <source>
        <dbReference type="EMBL" id="MCH5599754.1"/>
    </source>
</evidence>
<reference evidence="3 4" key="1">
    <citation type="submission" date="2022-02" db="EMBL/GenBank/DDBJ databases">
        <authorList>
            <person name="Min J."/>
        </authorList>
    </citation>
    <scope>NUCLEOTIDE SEQUENCE [LARGE SCALE GENOMIC DNA]</scope>
    <source>
        <strain evidence="3 4">GR10-1</strain>
    </source>
</reference>
<dbReference type="RefSeq" id="WP_240831786.1">
    <property type="nucleotide sequence ID" value="NZ_JAKWBL010000004.1"/>
</dbReference>
<dbReference type="Proteomes" id="UP001202248">
    <property type="component" value="Unassembled WGS sequence"/>
</dbReference>
<protein>
    <recommendedName>
        <fullName evidence="2">DUF6787 domain-containing protein</fullName>
    </recommendedName>
</protein>
<feature type="domain" description="DUF6787" evidence="2">
    <location>
        <begin position="18"/>
        <end position="90"/>
    </location>
</feature>
<evidence type="ECO:0000256" key="1">
    <source>
        <dbReference type="SAM" id="Phobius"/>
    </source>
</evidence>
<comment type="caution">
    <text evidence="3">The sequence shown here is derived from an EMBL/GenBank/DDBJ whole genome shotgun (WGS) entry which is preliminary data.</text>
</comment>
<keyword evidence="1" id="KW-1133">Transmembrane helix</keyword>
<proteinExistence type="predicted"/>
<dbReference type="InterPro" id="IPR046714">
    <property type="entry name" value="DUF6787"/>
</dbReference>
<keyword evidence="1" id="KW-0812">Transmembrane</keyword>
<accession>A0ABS9SN23</accession>
<keyword evidence="1" id="KW-0472">Membrane</keyword>
<name>A0ABS9SN23_9BACT</name>
<sequence>MLNRLKQKWGVGPFQLFLILCTFAIGGSLSGYAGRFLLSQAAIANRALYIIVYILVVTLIWPFMVLGVSIVFGQFRFFKKYLGQLLKKITGRNGSLILLTFLSVLS</sequence>
<evidence type="ECO:0000259" key="2">
    <source>
        <dbReference type="Pfam" id="PF20584"/>
    </source>
</evidence>
<keyword evidence="4" id="KW-1185">Reference proteome</keyword>
<feature type="transmembrane region" description="Helical" evidence="1">
    <location>
        <begin position="12"/>
        <end position="34"/>
    </location>
</feature>